<accession>A0ABV9Q2X5</accession>
<dbReference type="Pfam" id="PF05175">
    <property type="entry name" value="MTS"/>
    <property type="match status" value="1"/>
</dbReference>
<evidence type="ECO:0000313" key="2">
    <source>
        <dbReference type="EMBL" id="MFC4768520.1"/>
    </source>
</evidence>
<evidence type="ECO:0000259" key="1">
    <source>
        <dbReference type="Pfam" id="PF05175"/>
    </source>
</evidence>
<dbReference type="RefSeq" id="WP_380026471.1">
    <property type="nucleotide sequence ID" value="NZ_JBHSHC010000106.1"/>
</dbReference>
<dbReference type="EC" id="2.1.1.223" evidence="2"/>
<dbReference type="InterPro" id="IPR029063">
    <property type="entry name" value="SAM-dependent_MTases_sf"/>
</dbReference>
<dbReference type="GO" id="GO:0008168">
    <property type="term" value="F:methyltransferase activity"/>
    <property type="evidence" value="ECO:0007669"/>
    <property type="project" value="UniProtKB-KW"/>
</dbReference>
<dbReference type="GO" id="GO:0032259">
    <property type="term" value="P:methylation"/>
    <property type="evidence" value="ECO:0007669"/>
    <property type="project" value="UniProtKB-KW"/>
</dbReference>
<feature type="domain" description="Methyltransferase small" evidence="1">
    <location>
        <begin position="36"/>
        <end position="129"/>
    </location>
</feature>
<dbReference type="Proteomes" id="UP001596002">
    <property type="component" value="Unassembled WGS sequence"/>
</dbReference>
<evidence type="ECO:0000313" key="3">
    <source>
        <dbReference type="Proteomes" id="UP001596002"/>
    </source>
</evidence>
<comment type="caution">
    <text evidence="2">The sequence shown here is derived from an EMBL/GenBank/DDBJ whole genome shotgun (WGS) entry which is preliminary data.</text>
</comment>
<dbReference type="InterPro" id="IPR050210">
    <property type="entry name" value="tRNA_Adenine-N(6)_MTase"/>
</dbReference>
<dbReference type="PANTHER" id="PTHR47739">
    <property type="entry name" value="TRNA1(VAL) (ADENINE(37)-N6)-METHYLTRANSFERASE"/>
    <property type="match status" value="1"/>
</dbReference>
<keyword evidence="3" id="KW-1185">Reference proteome</keyword>
<keyword evidence="2" id="KW-0489">Methyltransferase</keyword>
<proteinExistence type="predicted"/>
<dbReference type="EMBL" id="JBHSHC010000106">
    <property type="protein sequence ID" value="MFC4768520.1"/>
    <property type="molecule type" value="Genomic_DNA"/>
</dbReference>
<dbReference type="InterPro" id="IPR007848">
    <property type="entry name" value="Small_mtfrase_dom"/>
</dbReference>
<protein>
    <submittedName>
        <fullName evidence="2">tRNA1(Val) (Adenine(37)-N6)-methyltransferase</fullName>
        <ecNumber evidence="2">2.1.1.223</ecNumber>
    </submittedName>
</protein>
<keyword evidence="2" id="KW-0808">Transferase</keyword>
<dbReference type="PANTHER" id="PTHR47739:SF1">
    <property type="entry name" value="TRNA1(VAL) (ADENINE(37)-N6)-METHYLTRANSFERASE"/>
    <property type="match status" value="1"/>
</dbReference>
<reference evidence="3" key="1">
    <citation type="journal article" date="2019" name="Int. J. Syst. Evol. Microbiol.">
        <title>The Global Catalogue of Microorganisms (GCM) 10K type strain sequencing project: providing services to taxonomists for standard genome sequencing and annotation.</title>
        <authorList>
            <consortium name="The Broad Institute Genomics Platform"/>
            <consortium name="The Broad Institute Genome Sequencing Center for Infectious Disease"/>
            <person name="Wu L."/>
            <person name="Ma J."/>
        </authorList>
    </citation>
    <scope>NUCLEOTIDE SEQUENCE [LARGE SCALE GENOMIC DNA]</scope>
    <source>
        <strain evidence="3">WYCCWR 12678</strain>
    </source>
</reference>
<gene>
    <name evidence="2" type="ORF">ACFO8Q_14340</name>
</gene>
<organism evidence="2 3">
    <name type="scientific">Effusibacillus consociatus</name>
    <dbReference type="NCBI Taxonomy" id="1117041"/>
    <lineage>
        <taxon>Bacteria</taxon>
        <taxon>Bacillati</taxon>
        <taxon>Bacillota</taxon>
        <taxon>Bacilli</taxon>
        <taxon>Bacillales</taxon>
        <taxon>Alicyclobacillaceae</taxon>
        <taxon>Effusibacillus</taxon>
    </lineage>
</organism>
<sequence length="256" mass="28452">MGFQLKLGERLDDLMTKGLYLIQSEEVFSFSMDAVLLAHYASVRPNDRVLDLGTGNGVIPILLTTRTRYPLKRIVGLELQERLADMARRSVEGNKLDDLIDIVRGDLREAVSLFGAGQFDLVTCNPPYLPVGQGDPNANEHVRIARHEMTCTLHDAVKAAGQMTKSGGKAAFVHRPDRLADLLYEMRCAKLEPKRMRLVYPRISQKPSIILVEAIKNGKPDLKIDPPLIVYGEDGKWTEEVEAIYNGGSGSHGEEI</sequence>
<dbReference type="Gene3D" id="3.40.50.150">
    <property type="entry name" value="Vaccinia Virus protein VP39"/>
    <property type="match status" value="1"/>
</dbReference>
<name>A0ABV9Q2X5_9BACL</name>
<dbReference type="SUPFAM" id="SSF53335">
    <property type="entry name" value="S-adenosyl-L-methionine-dependent methyltransferases"/>
    <property type="match status" value="1"/>
</dbReference>
<dbReference type="CDD" id="cd02440">
    <property type="entry name" value="AdoMet_MTases"/>
    <property type="match status" value="1"/>
</dbReference>